<dbReference type="Proteomes" id="UP001217089">
    <property type="component" value="Unassembled WGS sequence"/>
</dbReference>
<reference evidence="1 2" key="1">
    <citation type="submission" date="2022-12" db="EMBL/GenBank/DDBJ databases">
        <title>Chromosome-level genome of Tegillarca granosa.</title>
        <authorList>
            <person name="Kim J."/>
        </authorList>
    </citation>
    <scope>NUCLEOTIDE SEQUENCE [LARGE SCALE GENOMIC DNA]</scope>
    <source>
        <strain evidence="1">Teg-2019</strain>
        <tissue evidence="1">Adductor muscle</tissue>
    </source>
</reference>
<accession>A0ABQ9FNF8</accession>
<sequence length="142" mass="16240">MLLISAEMAKNSNKKIHKRDRIAYPGPTFDTSVDVQVLHMVPRHLCHGPVSRLWKLFLALAKHCKNLVTHISSNVKTTNIKYATVPDISHYYHQDSLFMQIVEPEEIAYLFKVRPAKNFGTDFVSICSELYNGLLLNIESNI</sequence>
<evidence type="ECO:0000313" key="2">
    <source>
        <dbReference type="Proteomes" id="UP001217089"/>
    </source>
</evidence>
<name>A0ABQ9FNF8_TEGGR</name>
<keyword evidence="2" id="KW-1185">Reference proteome</keyword>
<organism evidence="1 2">
    <name type="scientific">Tegillarca granosa</name>
    <name type="common">Malaysian cockle</name>
    <name type="synonym">Anadara granosa</name>
    <dbReference type="NCBI Taxonomy" id="220873"/>
    <lineage>
        <taxon>Eukaryota</taxon>
        <taxon>Metazoa</taxon>
        <taxon>Spiralia</taxon>
        <taxon>Lophotrochozoa</taxon>
        <taxon>Mollusca</taxon>
        <taxon>Bivalvia</taxon>
        <taxon>Autobranchia</taxon>
        <taxon>Pteriomorphia</taxon>
        <taxon>Arcoida</taxon>
        <taxon>Arcoidea</taxon>
        <taxon>Arcidae</taxon>
        <taxon>Tegillarca</taxon>
    </lineage>
</organism>
<evidence type="ECO:0000313" key="1">
    <source>
        <dbReference type="EMBL" id="KAJ8317696.1"/>
    </source>
</evidence>
<proteinExistence type="predicted"/>
<protein>
    <submittedName>
        <fullName evidence="1">Uncharacterized protein</fullName>
    </submittedName>
</protein>
<comment type="caution">
    <text evidence="1">The sequence shown here is derived from an EMBL/GenBank/DDBJ whole genome shotgun (WGS) entry which is preliminary data.</text>
</comment>
<gene>
    <name evidence="1" type="ORF">KUTeg_005600</name>
</gene>
<dbReference type="EMBL" id="JARBDR010000246">
    <property type="protein sequence ID" value="KAJ8317696.1"/>
    <property type="molecule type" value="Genomic_DNA"/>
</dbReference>